<keyword evidence="2" id="KW-1185">Reference proteome</keyword>
<protein>
    <submittedName>
        <fullName evidence="1">Uncharacterized protein</fullName>
    </submittedName>
</protein>
<gene>
    <name evidence="1" type="ORF">BCR34DRAFT_670061</name>
</gene>
<reference evidence="1 2" key="1">
    <citation type="submission" date="2016-07" db="EMBL/GenBank/DDBJ databases">
        <title>Pervasive Adenine N6-methylation of Active Genes in Fungi.</title>
        <authorList>
            <consortium name="DOE Joint Genome Institute"/>
            <person name="Mondo S.J."/>
            <person name="Dannebaum R.O."/>
            <person name="Kuo R.C."/>
            <person name="Labutti K."/>
            <person name="Haridas S."/>
            <person name="Kuo A."/>
            <person name="Salamov A."/>
            <person name="Ahrendt S.R."/>
            <person name="Lipzen A."/>
            <person name="Sullivan W."/>
            <person name="Andreopoulos W.B."/>
            <person name="Clum A."/>
            <person name="Lindquist E."/>
            <person name="Daum C."/>
            <person name="Ramamoorthy G.K."/>
            <person name="Gryganskyi A."/>
            <person name="Culley D."/>
            <person name="Magnuson J.K."/>
            <person name="James T.Y."/>
            <person name="O'Malley M.A."/>
            <person name="Stajich J.E."/>
            <person name="Spatafora J.W."/>
            <person name="Visel A."/>
            <person name="Grigoriev I.V."/>
        </authorList>
    </citation>
    <scope>NUCLEOTIDE SEQUENCE [LARGE SCALE GENOMIC DNA]</scope>
    <source>
        <strain evidence="1 2">CBS 115471</strain>
    </source>
</reference>
<dbReference type="AlphaFoldDB" id="A0A1Y1Y2E9"/>
<dbReference type="OrthoDB" id="4732339at2759"/>
<dbReference type="EMBL" id="MCFA01000411">
    <property type="protein sequence ID" value="ORX92149.1"/>
    <property type="molecule type" value="Genomic_DNA"/>
</dbReference>
<sequence>MGDELCGNALKSRGALVNYVKKHHPDVNVKAASVTGNPSIARIRAARVWYSAIIKAHHEIASTRSSKHVLKMSTPPLVRSKRSSNKAAAKNGKAAAEPVTITMLTSSDRLKIPTFTRLNKKRLETARDITFRTIPTRVLPSSRARRTLRAKLAILVFLNQLRTSED</sequence>
<organism evidence="1 2">
    <name type="scientific">Clohesyomyces aquaticus</name>
    <dbReference type="NCBI Taxonomy" id="1231657"/>
    <lineage>
        <taxon>Eukaryota</taxon>
        <taxon>Fungi</taxon>
        <taxon>Dikarya</taxon>
        <taxon>Ascomycota</taxon>
        <taxon>Pezizomycotina</taxon>
        <taxon>Dothideomycetes</taxon>
        <taxon>Pleosporomycetidae</taxon>
        <taxon>Pleosporales</taxon>
        <taxon>Lindgomycetaceae</taxon>
        <taxon>Clohesyomyces</taxon>
    </lineage>
</organism>
<name>A0A1Y1Y2E9_9PLEO</name>
<proteinExistence type="predicted"/>
<accession>A0A1Y1Y2E9</accession>
<dbReference type="Proteomes" id="UP000193144">
    <property type="component" value="Unassembled WGS sequence"/>
</dbReference>
<evidence type="ECO:0000313" key="2">
    <source>
        <dbReference type="Proteomes" id="UP000193144"/>
    </source>
</evidence>
<comment type="caution">
    <text evidence="1">The sequence shown here is derived from an EMBL/GenBank/DDBJ whole genome shotgun (WGS) entry which is preliminary data.</text>
</comment>
<evidence type="ECO:0000313" key="1">
    <source>
        <dbReference type="EMBL" id="ORX92149.1"/>
    </source>
</evidence>